<evidence type="ECO:0000313" key="2">
    <source>
        <dbReference type="Proteomes" id="UP000215914"/>
    </source>
</evidence>
<evidence type="ECO:0000313" key="1">
    <source>
        <dbReference type="EMBL" id="OTG23832.1"/>
    </source>
</evidence>
<protein>
    <submittedName>
        <fullName evidence="1">Uncharacterized protein</fullName>
    </submittedName>
</protein>
<dbReference type="Proteomes" id="UP000215914">
    <property type="component" value="Chromosome 5"/>
</dbReference>
<dbReference type="AlphaFoldDB" id="A0A251UM33"/>
<reference evidence="2" key="1">
    <citation type="journal article" date="2017" name="Nature">
        <title>The sunflower genome provides insights into oil metabolism, flowering and Asterid evolution.</title>
        <authorList>
            <person name="Badouin H."/>
            <person name="Gouzy J."/>
            <person name="Grassa C.J."/>
            <person name="Murat F."/>
            <person name="Staton S.E."/>
            <person name="Cottret L."/>
            <person name="Lelandais-Briere C."/>
            <person name="Owens G.L."/>
            <person name="Carrere S."/>
            <person name="Mayjonade B."/>
            <person name="Legrand L."/>
            <person name="Gill N."/>
            <person name="Kane N.C."/>
            <person name="Bowers J.E."/>
            <person name="Hubner S."/>
            <person name="Bellec A."/>
            <person name="Berard A."/>
            <person name="Berges H."/>
            <person name="Blanchet N."/>
            <person name="Boniface M.C."/>
            <person name="Brunel D."/>
            <person name="Catrice O."/>
            <person name="Chaidir N."/>
            <person name="Claudel C."/>
            <person name="Donnadieu C."/>
            <person name="Faraut T."/>
            <person name="Fievet G."/>
            <person name="Helmstetter N."/>
            <person name="King M."/>
            <person name="Knapp S.J."/>
            <person name="Lai Z."/>
            <person name="Le Paslier M.C."/>
            <person name="Lippi Y."/>
            <person name="Lorenzon L."/>
            <person name="Mandel J.R."/>
            <person name="Marage G."/>
            <person name="Marchand G."/>
            <person name="Marquand E."/>
            <person name="Bret-Mestries E."/>
            <person name="Morien E."/>
            <person name="Nambeesan S."/>
            <person name="Nguyen T."/>
            <person name="Pegot-Espagnet P."/>
            <person name="Pouilly N."/>
            <person name="Raftis F."/>
            <person name="Sallet E."/>
            <person name="Schiex T."/>
            <person name="Thomas J."/>
            <person name="Vandecasteele C."/>
            <person name="Vares D."/>
            <person name="Vear F."/>
            <person name="Vautrin S."/>
            <person name="Crespi M."/>
            <person name="Mangin B."/>
            <person name="Burke J.M."/>
            <person name="Salse J."/>
            <person name="Munos S."/>
            <person name="Vincourt P."/>
            <person name="Rieseberg L.H."/>
            <person name="Langlade N.B."/>
        </authorList>
    </citation>
    <scope>NUCLEOTIDE SEQUENCE [LARGE SCALE GENOMIC DNA]</scope>
    <source>
        <strain evidence="2">cv. SF193</strain>
    </source>
</reference>
<dbReference type="EMBL" id="CM007894">
    <property type="protein sequence ID" value="OTG23832.1"/>
    <property type="molecule type" value="Genomic_DNA"/>
</dbReference>
<dbReference type="InParanoid" id="A0A251UM33"/>
<gene>
    <name evidence="1" type="ORF">HannXRQ_Chr05g0129991</name>
</gene>
<proteinExistence type="predicted"/>
<sequence length="90" mass="10479">MRQILAKGKTTCCGILAKDARKTAKGKVPVSNQEPVNSHNLLPQNIYYFKRFCFIHLRRFFDTCNNSDLCFTLKFCIFVLFWLTSQQLVV</sequence>
<keyword evidence="2" id="KW-1185">Reference proteome</keyword>
<accession>A0A251UM33</accession>
<organism evidence="1 2">
    <name type="scientific">Helianthus annuus</name>
    <name type="common">Common sunflower</name>
    <dbReference type="NCBI Taxonomy" id="4232"/>
    <lineage>
        <taxon>Eukaryota</taxon>
        <taxon>Viridiplantae</taxon>
        <taxon>Streptophyta</taxon>
        <taxon>Embryophyta</taxon>
        <taxon>Tracheophyta</taxon>
        <taxon>Spermatophyta</taxon>
        <taxon>Magnoliopsida</taxon>
        <taxon>eudicotyledons</taxon>
        <taxon>Gunneridae</taxon>
        <taxon>Pentapetalae</taxon>
        <taxon>asterids</taxon>
        <taxon>campanulids</taxon>
        <taxon>Asterales</taxon>
        <taxon>Asteraceae</taxon>
        <taxon>Asteroideae</taxon>
        <taxon>Heliantheae alliance</taxon>
        <taxon>Heliantheae</taxon>
        <taxon>Helianthus</taxon>
    </lineage>
</organism>
<name>A0A251UM33_HELAN</name>